<proteinExistence type="predicted"/>
<dbReference type="OrthoDB" id="173897at2"/>
<dbReference type="EMBL" id="FUYE01000004">
    <property type="protein sequence ID" value="SKA89075.1"/>
    <property type="molecule type" value="Genomic_DNA"/>
</dbReference>
<evidence type="ECO:0000256" key="1">
    <source>
        <dbReference type="ARBA" id="ARBA00022729"/>
    </source>
</evidence>
<organism evidence="3 4">
    <name type="scientific">Prosthecobacter debontii</name>
    <dbReference type="NCBI Taxonomy" id="48467"/>
    <lineage>
        <taxon>Bacteria</taxon>
        <taxon>Pseudomonadati</taxon>
        <taxon>Verrucomicrobiota</taxon>
        <taxon>Verrucomicrobiia</taxon>
        <taxon>Verrucomicrobiales</taxon>
        <taxon>Verrucomicrobiaceae</taxon>
        <taxon>Prosthecobacter</taxon>
    </lineage>
</organism>
<dbReference type="InterPro" id="IPR013425">
    <property type="entry name" value="Autotrns_rpt"/>
</dbReference>
<evidence type="ECO:0000256" key="2">
    <source>
        <dbReference type="SAM" id="SignalP"/>
    </source>
</evidence>
<dbReference type="SUPFAM" id="SSF51126">
    <property type="entry name" value="Pectin lyase-like"/>
    <property type="match status" value="1"/>
</dbReference>
<dbReference type="Proteomes" id="UP000190774">
    <property type="component" value="Unassembled WGS sequence"/>
</dbReference>
<evidence type="ECO:0000313" key="4">
    <source>
        <dbReference type="Proteomes" id="UP000190774"/>
    </source>
</evidence>
<evidence type="ECO:0000313" key="3">
    <source>
        <dbReference type="EMBL" id="SKA89075.1"/>
    </source>
</evidence>
<protein>
    <submittedName>
        <fullName evidence="3">PEP-CTERM protein-sorting domain-containing protein</fullName>
    </submittedName>
</protein>
<keyword evidence="1 2" id="KW-0732">Signal</keyword>
<accession>A0A1T4XJ07</accession>
<feature type="signal peptide" evidence="2">
    <location>
        <begin position="1"/>
        <end position="36"/>
    </location>
</feature>
<reference evidence="4" key="1">
    <citation type="submission" date="2017-02" db="EMBL/GenBank/DDBJ databases">
        <authorList>
            <person name="Varghese N."/>
            <person name="Submissions S."/>
        </authorList>
    </citation>
    <scope>NUCLEOTIDE SEQUENCE [LARGE SCALE GENOMIC DNA]</scope>
    <source>
        <strain evidence="4">ATCC 700200</strain>
    </source>
</reference>
<sequence>MQHIQLHKFAFSSQMRFLFRALPLYLCLTAISNAVADSLLWQNPAGGDFNAGANWNPSSVPGILDTAVFNIGMAGNVSLSANATVGSVLLDTGATSFTLGALGGNTLTMGHAGSISLSSTLSTTGQAFIIQAPLVLSPESASTAGSFTIQNDSPALTTTLEIAGGISSGTTSGTMTLNLAGGNAGANTISQSISNGGASALALVKSGAGRWTLTGTNTYTGGTSITEGTLTLSGGDNRLATTSSVTFAGNASSRFDIGSTNQSLAGLTFATTGLTSVNTIVGSGTLTVTGGNIQVGGGDSTATSNAQTVDMSGLGAFVYNRSGGSFTVGGATNFGQASTTGNGVLSLAQTSTITAASFNVGGVSTGLSSLNTGTVHLGQTNTINASTIVVGVNKTTGIVDFQNLVDPTLKIRGTDGTGRASILVSTVDSGITDSFGTMDLTSGGTVNSTLDALVSTLTIGLNVRNSAPGKTSTGIFIMGGGTLDATTIILGQQSSITAGNSSGVANATLSLHGGTITAGTFTLADKRASATAQAINSTFNLYSGRLNATTIQRGTAGTGVGADVATINFNWVDGTISNITGSNQTVDGGTAVNGLTGGLNIVLNTTGNTSGTHTWNVSDTQTATVRNTVTLSGAGSLTKTGTGTLALLGANSYSGSTTISAGTVLFGQVSSLYAGATSAWTSDNITVQAGATAAFNVGGAGEFEASHIDIIKSLGSATGGFQAGSFLGFDTTNATGGVFSYGSEIRDTNNQQNPLGLVKLGTGTLELSGANTYAGNTLVTGGTLALRGGDNRLLSTGAVSFSGTNNSTLDIGNTSQTLSALNFQTTGTTSVNTITGAGGTLTVNGSNFQVGGGNATSASNTQTVTMSGLTNFVYNRSTGTFNVGGLTDFTQASTIGAATLTLAQNNTITASSVNIGGFSTGVNSLNRGTLHLGQTNTINASTIVVGVSKTTGVLDFDTTTLNPTLKIRATDGVGRASISVAPVNSGVTDSMGTVDLTSGGTVNSTLDALVSTLSIGVNSRDGTTGKITTASFIMGGGLLDATTIILGRQAAVTGANSSGNSIATLSLHGGTITVGTLTLADKAATTTAQTINSTFNLYSGTLNATTIQRGAVGSGAGANAATINFNWVDGTISNIAGANQTVSGVSAINGLTGGLNIVLNNTGNTSGTHTWNVSGSQTATIQDTVILSGAGSLTKTGTGILIYSGSNSYTGSTTVAEGVLQLNATGAPSIAGNLIVAGGTATWLQANQVNTASQISVSSGVLSLQGFNQTVAGVTLTGGSITSSTGVLTSTSTFNLQAGTVSGRLGGSAGIVKSTSGVVTLSGTNSFTGGTQVNGGTLIATSTSALGSNSGLNIASGAIFAYQPTAAGSLNLGTGSLTLNGGSTLGTAVAGTLSQSVIQSSSPATASGAITVDIFGIRGGSVSAGTHNLLTAAGGLTSGGATYSLGKLYNATNFTVSNFNATDTTISVNVASATALTSVFWKGGLDVGNNVWALSNGTASNWVTNSNGTGATALTPGAGATVTFSSTGATQQSSMILGAPMSVRNLVVNDSAGITLNADGNALTIADATGIVVNSGAGAVTLNANIILGASQTWTNNSANALTVGGNISGSFGLTKSGTGQLNLSGANTFIGSLIVTSGTLNVSGSATGATSISVANATNSKGILVMGPDSTINASSTSGLLIGTASGSSGAFYQNGGNLTLVGPINLGNSTTSPSYGFYQMNGGSLTDTGTTSFRFRMGGGATGSTGVFYQSGGSITISIGNGLEVGGNGSDGISSARGVAYFTGGSITALSHRIGYNNRTTNSGGLRGEQTVAGTSQVTINGNTILAQGVDDTGILNLNGGIYSTRQIQKGSSTGLSILNFNGGTLKAATSASGSTFLTGLSQANIYAGGATFDTSNQNLTIGQNLAAPTGNGVVTVEVTNGGSGYVGAPYISISGNGSGATAVANMVDDGTGNGTYKIASITITNAGTDYTGTPTVSLIGGGGSGVTFGTVTLGTNTSGGITKVGTGNLTLSGANSYTGPTIVQAGTLIAGSTSAFGVNSATTVNATLRTSGRNIALGSLAGSESGVVENASATAAILTVGGDSTSTIFSGRIQDGSGGGALSLVKVGSGVQTLASTNTYTGSTSITAGTLQVGLAGVGSTSGSSAVSVNGATAALAGTGIVNGSTTITQGFIRPGDSGGLSTGTLTLNSLNLTTNGTGQLQIQGTSSYDQIVVSGLNGLTLDGRLVVSTSLTGEAFNTTFADGATFDLLDWMGALSGSFDVGANFRDGSGDNSAQFDLPDLSSLSRIWDVSQFLTNGTISVTVVVVPEPSRCLFLLAALTAMVVRRRRSKK</sequence>
<keyword evidence="4" id="KW-1185">Reference proteome</keyword>
<gene>
    <name evidence="3" type="ORF">SAMN02745166_01532</name>
</gene>
<dbReference type="STRING" id="48467.SAMN02745166_01532"/>
<name>A0A1T4XJ07_9BACT</name>
<dbReference type="NCBIfam" id="TIGR02601">
    <property type="entry name" value="autotrns_rpt"/>
    <property type="match status" value="8"/>
</dbReference>
<feature type="chain" id="PRO_5012843435" evidence="2">
    <location>
        <begin position="37"/>
        <end position="2335"/>
    </location>
</feature>
<dbReference type="Pfam" id="PF12951">
    <property type="entry name" value="PATR"/>
    <property type="match status" value="8"/>
</dbReference>
<dbReference type="InterPro" id="IPR011050">
    <property type="entry name" value="Pectin_lyase_fold/virulence"/>
</dbReference>